<dbReference type="WBParaSite" id="nRc.2.0.1.t05557-RA">
    <property type="protein sequence ID" value="nRc.2.0.1.t05557-RA"/>
    <property type="gene ID" value="nRc.2.0.1.g05557"/>
</dbReference>
<sequence length="116" mass="13346">KFTVALNYSTVLHAGIISKPTNDKNRRTTLQCVPDEAITQIRPCINHISENVLYKIRNLDFLNNQFYALHNLMKVYGDTGQTNASTFLWSLAKHPTRPNTYMIHNFDRSDHTPEAI</sequence>
<keyword evidence="1" id="KW-1185">Reference proteome</keyword>
<organism evidence="1 2">
    <name type="scientific">Romanomermis culicivorax</name>
    <name type="common">Nematode worm</name>
    <dbReference type="NCBI Taxonomy" id="13658"/>
    <lineage>
        <taxon>Eukaryota</taxon>
        <taxon>Metazoa</taxon>
        <taxon>Ecdysozoa</taxon>
        <taxon>Nematoda</taxon>
        <taxon>Enoplea</taxon>
        <taxon>Dorylaimia</taxon>
        <taxon>Mermithida</taxon>
        <taxon>Mermithoidea</taxon>
        <taxon>Mermithidae</taxon>
        <taxon>Romanomermis</taxon>
    </lineage>
</organism>
<accession>A0A915HVI6</accession>
<dbReference type="Proteomes" id="UP000887565">
    <property type="component" value="Unplaced"/>
</dbReference>
<reference evidence="2" key="1">
    <citation type="submission" date="2022-11" db="UniProtKB">
        <authorList>
            <consortium name="WormBaseParasite"/>
        </authorList>
    </citation>
    <scope>IDENTIFICATION</scope>
</reference>
<proteinExistence type="predicted"/>
<dbReference type="AlphaFoldDB" id="A0A915HVI6"/>
<evidence type="ECO:0000313" key="2">
    <source>
        <dbReference type="WBParaSite" id="nRc.2.0.1.t05557-RA"/>
    </source>
</evidence>
<name>A0A915HVI6_ROMCU</name>
<evidence type="ECO:0000313" key="1">
    <source>
        <dbReference type="Proteomes" id="UP000887565"/>
    </source>
</evidence>
<protein>
    <submittedName>
        <fullName evidence="2">Uncharacterized protein</fullName>
    </submittedName>
</protein>